<accession>A0AA38R7N6</accession>
<dbReference type="AlphaFoldDB" id="A0AA38R7N6"/>
<comment type="caution">
    <text evidence="1">The sequence shown here is derived from an EMBL/GenBank/DDBJ whole genome shotgun (WGS) entry which is preliminary data.</text>
</comment>
<reference evidence="1" key="1">
    <citation type="submission" date="2022-07" db="EMBL/GenBank/DDBJ databases">
        <title>Fungi with potential for degradation of polypropylene.</title>
        <authorList>
            <person name="Gostincar C."/>
        </authorList>
    </citation>
    <scope>NUCLEOTIDE SEQUENCE</scope>
    <source>
        <strain evidence="1">EXF-13287</strain>
    </source>
</reference>
<sequence>SNPIFPPSRPLATTFPPKTSTEERITALFPTSPRASTYLALHHTPLHDLLAVSGDTWIFSQKVLPAASFLGHQRRLKAWVEAGWVTTAGRDGGDGGGEAGGRRLSAARATVYAARAILGFLDGSREDGGEEEEAGGAVGGKEGGARWMVDLSDYWGLYVCALICWSFGHRAKMEGSEAGVQSGTGKGTRDGEAMGWLRLVSGMEPEEVNRVRGRREAGCVVGLVRRTLEWDCVGGRSRLYVDAVGVLKKLEEGVNWKWF</sequence>
<gene>
    <name evidence="1" type="ORF">NKR19_g10254</name>
</gene>
<dbReference type="Proteomes" id="UP001174691">
    <property type="component" value="Unassembled WGS sequence"/>
</dbReference>
<feature type="non-terminal residue" evidence="1">
    <location>
        <position position="1"/>
    </location>
</feature>
<dbReference type="EMBL" id="JANBVN010000316">
    <property type="protein sequence ID" value="KAJ9129654.1"/>
    <property type="molecule type" value="Genomic_DNA"/>
</dbReference>
<protein>
    <submittedName>
        <fullName evidence="1">Uncharacterized protein</fullName>
    </submittedName>
</protein>
<proteinExistence type="predicted"/>
<keyword evidence="2" id="KW-1185">Reference proteome</keyword>
<evidence type="ECO:0000313" key="1">
    <source>
        <dbReference type="EMBL" id="KAJ9129654.1"/>
    </source>
</evidence>
<organism evidence="1 2">
    <name type="scientific">Coniochaeta hoffmannii</name>
    <dbReference type="NCBI Taxonomy" id="91930"/>
    <lineage>
        <taxon>Eukaryota</taxon>
        <taxon>Fungi</taxon>
        <taxon>Dikarya</taxon>
        <taxon>Ascomycota</taxon>
        <taxon>Pezizomycotina</taxon>
        <taxon>Sordariomycetes</taxon>
        <taxon>Sordariomycetidae</taxon>
        <taxon>Coniochaetales</taxon>
        <taxon>Coniochaetaceae</taxon>
        <taxon>Coniochaeta</taxon>
    </lineage>
</organism>
<name>A0AA38R7N6_9PEZI</name>
<evidence type="ECO:0000313" key="2">
    <source>
        <dbReference type="Proteomes" id="UP001174691"/>
    </source>
</evidence>